<comment type="caution">
    <text evidence="1">The sequence shown here is derived from an EMBL/GenBank/DDBJ whole genome shotgun (WGS) entry which is preliminary data.</text>
</comment>
<dbReference type="RefSeq" id="WP_133869020.1">
    <property type="nucleotide sequence ID" value="NZ_SOAU01000001.1"/>
</dbReference>
<evidence type="ECO:0000313" key="1">
    <source>
        <dbReference type="EMBL" id="TDT16665.1"/>
    </source>
</evidence>
<protein>
    <recommendedName>
        <fullName evidence="3">DUF4185 domain-containing protein</fullName>
    </recommendedName>
</protein>
<accession>A0A4R7HZV7</accession>
<proteinExistence type="predicted"/>
<dbReference type="OrthoDB" id="284233at2"/>
<dbReference type="EMBL" id="SOAU01000001">
    <property type="protein sequence ID" value="TDT16665.1"/>
    <property type="molecule type" value="Genomic_DNA"/>
</dbReference>
<gene>
    <name evidence="1" type="ORF">BDK89_2258</name>
</gene>
<sequence length="712" mass="75271">MSGRDRLLVAIATFIVFAVAPGTAEPVSAAPSVQGVRCLSEARIDLLDGLFDSEPAGVVGADYQRATALGDGRVLWTFQDAAVRLGPDEITIVHNIAALQDGGCFSILYGGSRFDPEPFFFGDITQPYQRWYWPLGAETANDGKVYVFVAELEERGDDYLSHAVPVATHVVALDGQTLLPVGRSPAPNSSAALYGWSVTTDRDWTYLYAQCHRQFGFEDVNGIPAHDDCAARVTVGRVPRGQLLATPQYWDGSTWQGDPARAVSVVPTAGRIAHATQIVWTGASFVSIDKLDDWWGDTVVFGRSASPTGPFVEFDRVAEPLKCDELECNSFFATWVPWDAAGRPARTLGWTISHNRWDGEITAGYRPTFHTVAAPQFVPEGGIVAIDVPDREGVPVLNVTAVVPSRAGHLTVFPCDRAVPTASNVNHRAGETVANLAMVRPDADGRVCIRSHSDGDLVVDHTAQLPDGFTPVDNPRRLVDTRSGVGGVAGRVAAGGVFVVEMPDGVGVPVLNVTAVVPSGAGHLTVFPCDRAVPTASNVNYGAGETVANLAMVRPDATGRVCVQSFAETDLVVDLAGRATTYEPVDNPVRLVDTRSGVGGVAGRVAAGGVFVVEVPDGVGVPVLNVTAVVPSGAGHLTVFPCDRAVPTASNVNYGAGETVANLAMVRPDATGRVCVYTAAEADLVVDHTGTWTDGIEPVDNPVRLADTRLLP</sequence>
<keyword evidence="2" id="KW-1185">Reference proteome</keyword>
<dbReference type="AlphaFoldDB" id="A0A4R7HZV7"/>
<evidence type="ECO:0008006" key="3">
    <source>
        <dbReference type="Google" id="ProtNLM"/>
    </source>
</evidence>
<dbReference type="Proteomes" id="UP000294558">
    <property type="component" value="Unassembled WGS sequence"/>
</dbReference>
<name>A0A4R7HZV7_9ACTN</name>
<organism evidence="1 2">
    <name type="scientific">Ilumatobacter fluminis</name>
    <dbReference type="NCBI Taxonomy" id="467091"/>
    <lineage>
        <taxon>Bacteria</taxon>
        <taxon>Bacillati</taxon>
        <taxon>Actinomycetota</taxon>
        <taxon>Acidimicrobiia</taxon>
        <taxon>Acidimicrobiales</taxon>
        <taxon>Ilumatobacteraceae</taxon>
        <taxon>Ilumatobacter</taxon>
    </lineage>
</organism>
<reference evidence="1 2" key="1">
    <citation type="submission" date="2019-03" db="EMBL/GenBank/DDBJ databases">
        <title>Sequencing the genomes of 1000 actinobacteria strains.</title>
        <authorList>
            <person name="Klenk H.-P."/>
        </authorList>
    </citation>
    <scope>NUCLEOTIDE SEQUENCE [LARGE SCALE GENOMIC DNA]</scope>
    <source>
        <strain evidence="1 2">DSM 18936</strain>
    </source>
</reference>
<evidence type="ECO:0000313" key="2">
    <source>
        <dbReference type="Proteomes" id="UP000294558"/>
    </source>
</evidence>